<evidence type="ECO:0000256" key="12">
    <source>
        <dbReference type="RuleBase" id="RU363032"/>
    </source>
</evidence>
<dbReference type="PROSITE" id="PS50928">
    <property type="entry name" value="ABC_TM1"/>
    <property type="match status" value="1"/>
</dbReference>
<evidence type="ECO:0000256" key="11">
    <source>
        <dbReference type="ARBA" id="ARBA00072251"/>
    </source>
</evidence>
<evidence type="ECO:0000313" key="16">
    <source>
        <dbReference type="Proteomes" id="UP001056336"/>
    </source>
</evidence>
<feature type="transmembrane region" description="Helical" evidence="12">
    <location>
        <begin position="172"/>
        <end position="191"/>
    </location>
</feature>
<evidence type="ECO:0000256" key="3">
    <source>
        <dbReference type="ARBA" id="ARBA00022475"/>
    </source>
</evidence>
<sequence>MTMSGEQIFELPEPTPENPVVTEVGPTDTRALSRGRLILRRFLRQKSGLLGLLMLLFVVLIAFVGPHLTKWHYDDFDTINTLAGPSSSHFFGVDDTGRDVFARTLKGLQKSIFIGLSAAVITTFIAGVAGSIAGYFGKWTDTAVVWVIDLLLVLPSFLILAILSPVLASRSWMWLVLLLSVFGWMITGRVIRGMTLSLREREYINAAKFMGVPAFTIIRRHLIPNMASLLIVDVTINVGVSVVSETTLSFFGFGVQPPDVSLGTVLDDGQGLATTIPHVFWFGATLLVLLVLSVSLIGDALREAIDPTSGSSRL</sequence>
<feature type="transmembrane region" description="Helical" evidence="12">
    <location>
        <begin position="112"/>
        <end position="136"/>
    </location>
</feature>
<feature type="transmembrane region" description="Helical" evidence="12">
    <location>
        <begin position="143"/>
        <end position="166"/>
    </location>
</feature>
<keyword evidence="3" id="KW-1003">Cell membrane</keyword>
<feature type="domain" description="ABC transmembrane type-1" evidence="14">
    <location>
        <begin position="108"/>
        <end position="298"/>
    </location>
</feature>
<dbReference type="Proteomes" id="UP001056336">
    <property type="component" value="Chromosome"/>
</dbReference>
<feature type="transmembrane region" description="Helical" evidence="12">
    <location>
        <begin position="275"/>
        <end position="297"/>
    </location>
</feature>
<organism evidence="15 16">
    <name type="scientific">Jatrophihabitans telluris</name>
    <dbReference type="NCBI Taxonomy" id="2038343"/>
    <lineage>
        <taxon>Bacteria</taxon>
        <taxon>Bacillati</taxon>
        <taxon>Actinomycetota</taxon>
        <taxon>Actinomycetes</taxon>
        <taxon>Jatrophihabitantales</taxon>
        <taxon>Jatrophihabitantaceae</taxon>
        <taxon>Jatrophihabitans</taxon>
    </lineage>
</organism>
<keyword evidence="2 12" id="KW-0813">Transport</keyword>
<accession>A0ABY4QXY9</accession>
<comment type="subcellular location">
    <subcellularLocation>
        <location evidence="1">Cell inner membrane</location>
        <topology evidence="1">Multi-pass membrane protein</topology>
    </subcellularLocation>
    <subcellularLocation>
        <location evidence="12">Cell membrane</location>
        <topology evidence="12">Multi-pass membrane protein</topology>
    </subcellularLocation>
</comment>
<protein>
    <recommendedName>
        <fullName evidence="11">Oligopeptide transport system permease protein OppC</fullName>
    </recommendedName>
</protein>
<keyword evidence="4" id="KW-0997">Cell inner membrane</keyword>
<feature type="transmembrane region" description="Helical" evidence="12">
    <location>
        <begin position="229"/>
        <end position="255"/>
    </location>
</feature>
<keyword evidence="8 12" id="KW-1133">Transmembrane helix</keyword>
<dbReference type="PANTHER" id="PTHR43386:SF2">
    <property type="entry name" value="OLIGOPEPTIDE TRANSPORT SYSTEM PERMEASE PROTEIN OPPC"/>
    <property type="match status" value="1"/>
</dbReference>
<dbReference type="PANTHER" id="PTHR43386">
    <property type="entry name" value="OLIGOPEPTIDE TRANSPORT SYSTEM PERMEASE PROTEIN APPC"/>
    <property type="match status" value="1"/>
</dbReference>
<evidence type="ECO:0000259" key="14">
    <source>
        <dbReference type="PROSITE" id="PS50928"/>
    </source>
</evidence>
<evidence type="ECO:0000256" key="7">
    <source>
        <dbReference type="ARBA" id="ARBA00022927"/>
    </source>
</evidence>
<keyword evidence="5 12" id="KW-0812">Transmembrane</keyword>
<dbReference type="EMBL" id="CP097332">
    <property type="protein sequence ID" value="UQX87721.1"/>
    <property type="molecule type" value="Genomic_DNA"/>
</dbReference>
<feature type="transmembrane region" description="Helical" evidence="12">
    <location>
        <begin position="49"/>
        <end position="68"/>
    </location>
</feature>
<reference evidence="15" key="2">
    <citation type="submission" date="2022-05" db="EMBL/GenBank/DDBJ databases">
        <authorList>
            <person name="Kim J.-S."/>
            <person name="Lee K."/>
            <person name="Suh M."/>
            <person name="Eom M."/>
            <person name="Kim J.-S."/>
            <person name="Kim D.-S."/>
            <person name="Ko S.-H."/>
            <person name="Shin Y."/>
            <person name="Lee J.-S."/>
        </authorList>
    </citation>
    <scope>NUCLEOTIDE SEQUENCE</scope>
    <source>
        <strain evidence="15">N237</strain>
    </source>
</reference>
<keyword evidence="6" id="KW-0571">Peptide transport</keyword>
<dbReference type="CDD" id="cd06261">
    <property type="entry name" value="TM_PBP2"/>
    <property type="match status" value="1"/>
</dbReference>
<dbReference type="InterPro" id="IPR025966">
    <property type="entry name" value="OppC_N"/>
</dbReference>
<evidence type="ECO:0000256" key="2">
    <source>
        <dbReference type="ARBA" id="ARBA00022448"/>
    </source>
</evidence>
<dbReference type="Gene3D" id="1.10.3720.10">
    <property type="entry name" value="MetI-like"/>
    <property type="match status" value="1"/>
</dbReference>
<keyword evidence="9 12" id="KW-0472">Membrane</keyword>
<gene>
    <name evidence="15" type="ORF">M6D93_15640</name>
</gene>
<evidence type="ECO:0000256" key="13">
    <source>
        <dbReference type="SAM" id="MobiDB-lite"/>
    </source>
</evidence>
<reference evidence="15" key="1">
    <citation type="journal article" date="2018" name="Int. J. Syst. Evol. Microbiol.">
        <title>Jatrophihabitans telluris sp. nov., isolated from sediment soil of lava forest wetlands and the emended description of the genus Jatrophihabitans.</title>
        <authorList>
            <person name="Lee K.C."/>
            <person name="Suh M.K."/>
            <person name="Eom M.K."/>
            <person name="Kim K.K."/>
            <person name="Kim J.S."/>
            <person name="Kim D.S."/>
            <person name="Ko S.H."/>
            <person name="Shin Y.K."/>
            <person name="Lee J.S."/>
        </authorList>
    </citation>
    <scope>NUCLEOTIDE SEQUENCE</scope>
    <source>
        <strain evidence="15">N237</strain>
    </source>
</reference>
<dbReference type="Pfam" id="PF00528">
    <property type="entry name" value="BPD_transp_1"/>
    <property type="match status" value="1"/>
</dbReference>
<dbReference type="RefSeq" id="WP_249770521.1">
    <property type="nucleotide sequence ID" value="NZ_CP097332.1"/>
</dbReference>
<feature type="region of interest" description="Disordered" evidence="13">
    <location>
        <begin position="1"/>
        <end position="24"/>
    </location>
</feature>
<proteinExistence type="inferred from homology"/>
<keyword evidence="7" id="KW-0653">Protein transport</keyword>
<evidence type="ECO:0000256" key="8">
    <source>
        <dbReference type="ARBA" id="ARBA00022989"/>
    </source>
</evidence>
<evidence type="ECO:0000256" key="1">
    <source>
        <dbReference type="ARBA" id="ARBA00004429"/>
    </source>
</evidence>
<evidence type="ECO:0000256" key="10">
    <source>
        <dbReference type="ARBA" id="ARBA00024202"/>
    </source>
</evidence>
<dbReference type="Pfam" id="PF12911">
    <property type="entry name" value="OppC_N"/>
    <property type="match status" value="1"/>
</dbReference>
<comment type="similarity">
    <text evidence="10">Belongs to the binding-protein-dependent transport system permease family. OppBC subfamily.</text>
</comment>
<evidence type="ECO:0000256" key="5">
    <source>
        <dbReference type="ARBA" id="ARBA00022692"/>
    </source>
</evidence>
<evidence type="ECO:0000256" key="9">
    <source>
        <dbReference type="ARBA" id="ARBA00023136"/>
    </source>
</evidence>
<evidence type="ECO:0000256" key="6">
    <source>
        <dbReference type="ARBA" id="ARBA00022856"/>
    </source>
</evidence>
<keyword evidence="16" id="KW-1185">Reference proteome</keyword>
<dbReference type="InterPro" id="IPR050366">
    <property type="entry name" value="BP-dependent_transpt_permease"/>
</dbReference>
<evidence type="ECO:0000256" key="4">
    <source>
        <dbReference type="ARBA" id="ARBA00022519"/>
    </source>
</evidence>
<name>A0ABY4QXY9_9ACTN</name>
<dbReference type="InterPro" id="IPR000515">
    <property type="entry name" value="MetI-like"/>
</dbReference>
<dbReference type="InterPro" id="IPR035906">
    <property type="entry name" value="MetI-like_sf"/>
</dbReference>
<dbReference type="SUPFAM" id="SSF161098">
    <property type="entry name" value="MetI-like"/>
    <property type="match status" value="1"/>
</dbReference>
<evidence type="ECO:0000313" key="15">
    <source>
        <dbReference type="EMBL" id="UQX87721.1"/>
    </source>
</evidence>